<evidence type="ECO:0000256" key="3">
    <source>
        <dbReference type="ARBA" id="ARBA00023015"/>
    </source>
</evidence>
<dbReference type="InterPro" id="IPR036390">
    <property type="entry name" value="WH_DNA-bd_sf"/>
</dbReference>
<dbReference type="InterPro" id="IPR015421">
    <property type="entry name" value="PyrdxlP-dep_Trfase_major"/>
</dbReference>
<dbReference type="GO" id="GO:0003677">
    <property type="term" value="F:DNA binding"/>
    <property type="evidence" value="ECO:0007669"/>
    <property type="project" value="UniProtKB-KW"/>
</dbReference>
<evidence type="ECO:0000256" key="4">
    <source>
        <dbReference type="ARBA" id="ARBA00023125"/>
    </source>
</evidence>
<reference evidence="7 8" key="1">
    <citation type="submission" date="2016-10" db="EMBL/GenBank/DDBJ databases">
        <authorList>
            <person name="de Groot N.N."/>
        </authorList>
    </citation>
    <scope>NUCLEOTIDE SEQUENCE [LARGE SCALE GENOMIC DNA]</scope>
    <source>
        <strain evidence="7 8">DSM 5885</strain>
    </source>
</reference>
<keyword evidence="8" id="KW-1185">Reference proteome</keyword>
<sequence>MRYACAGGTITVGYNCIATKNLKLYVVRHSFGNHNALMHIYESIAQEFTALIGAGQIRPGDRLPSVRRLAQQRKLSASTVIQALRVLESRGLVEARPQSGYYVKQRNLRPLEIESSDLVPEPVEVGITHRMLGILRANGMPHAVPFGSASPAPELLPTARLARLYASLARKHVKLLAGLSDGAHSENAFAKSIVRRSLDCGYAVSLDEIIATNSCTEALKLSLQAVTQPGDTVAVESPTYYVMLQMLEAMGLKALELPTNPETGVSVEALDAATKNGEVAACILIANGNNPLGCIIPDENKKAIARLLSSRNVPLIEDDIYGDICFTAERPRPIYAFDKSGNTILCSSFSKIVSPSLRVGYVAAGKRFTDISLQKALTSGKTNPLTQRVLAELLDSRGFETHVRTLRRRLGEQVARTRDAVVRHFPAETRITDPVGGFVLWVALPEDVNVMLLHRRAVEAGITFVPGEMFSASGRYTNCLRLACGLPWSDRIEDALQRLAKLIPT</sequence>
<keyword evidence="4" id="KW-0238">DNA-binding</keyword>
<dbReference type="GO" id="GO:0030170">
    <property type="term" value="F:pyridoxal phosphate binding"/>
    <property type="evidence" value="ECO:0007669"/>
    <property type="project" value="InterPro"/>
</dbReference>
<dbReference type="CDD" id="cd00609">
    <property type="entry name" value="AAT_like"/>
    <property type="match status" value="1"/>
</dbReference>
<dbReference type="PROSITE" id="PS50949">
    <property type="entry name" value="HTH_GNTR"/>
    <property type="match status" value="1"/>
</dbReference>
<dbReference type="PANTHER" id="PTHR46577">
    <property type="entry name" value="HTH-TYPE TRANSCRIPTIONAL REGULATORY PROTEIN GABR"/>
    <property type="match status" value="1"/>
</dbReference>
<dbReference type="Proteomes" id="UP000198607">
    <property type="component" value="Unassembled WGS sequence"/>
</dbReference>
<evidence type="ECO:0000259" key="6">
    <source>
        <dbReference type="PROSITE" id="PS50949"/>
    </source>
</evidence>
<evidence type="ECO:0000256" key="5">
    <source>
        <dbReference type="ARBA" id="ARBA00023163"/>
    </source>
</evidence>
<dbReference type="STRING" id="83767.SAMN05660652_02630"/>
<dbReference type="InterPro" id="IPR015424">
    <property type="entry name" value="PyrdxlP-dep_Trfase"/>
</dbReference>
<dbReference type="GO" id="GO:0003700">
    <property type="term" value="F:DNA-binding transcription factor activity"/>
    <property type="evidence" value="ECO:0007669"/>
    <property type="project" value="InterPro"/>
</dbReference>
<dbReference type="InterPro" id="IPR051446">
    <property type="entry name" value="HTH_trans_reg/aminotransferase"/>
</dbReference>
<evidence type="ECO:0000256" key="2">
    <source>
        <dbReference type="ARBA" id="ARBA00022898"/>
    </source>
</evidence>
<organism evidence="7 8">
    <name type="scientific">Propionivibrio dicarboxylicus</name>
    <dbReference type="NCBI Taxonomy" id="83767"/>
    <lineage>
        <taxon>Bacteria</taxon>
        <taxon>Pseudomonadati</taxon>
        <taxon>Pseudomonadota</taxon>
        <taxon>Betaproteobacteria</taxon>
        <taxon>Rhodocyclales</taxon>
        <taxon>Rhodocyclaceae</taxon>
        <taxon>Propionivibrio</taxon>
    </lineage>
</organism>
<dbReference type="InterPro" id="IPR004839">
    <property type="entry name" value="Aminotransferase_I/II_large"/>
</dbReference>
<dbReference type="InterPro" id="IPR036388">
    <property type="entry name" value="WH-like_DNA-bd_sf"/>
</dbReference>
<dbReference type="Gene3D" id="3.40.640.10">
    <property type="entry name" value="Type I PLP-dependent aspartate aminotransferase-like (Major domain)"/>
    <property type="match status" value="1"/>
</dbReference>
<proteinExistence type="inferred from homology"/>
<dbReference type="Gene3D" id="3.90.1150.10">
    <property type="entry name" value="Aspartate Aminotransferase, domain 1"/>
    <property type="match status" value="1"/>
</dbReference>
<gene>
    <name evidence="7" type="ORF">SAMN05660652_02630</name>
</gene>
<protein>
    <submittedName>
        <fullName evidence="7">Transcriptional regulator, GntR family</fullName>
    </submittedName>
</protein>
<keyword evidence="5" id="KW-0804">Transcription</keyword>
<dbReference type="SUPFAM" id="SSF53383">
    <property type="entry name" value="PLP-dependent transferases"/>
    <property type="match status" value="1"/>
</dbReference>
<dbReference type="Pfam" id="PF00155">
    <property type="entry name" value="Aminotran_1_2"/>
    <property type="match status" value="1"/>
</dbReference>
<evidence type="ECO:0000313" key="7">
    <source>
        <dbReference type="EMBL" id="SDH97592.1"/>
    </source>
</evidence>
<accession>A0A1G8GT98</accession>
<dbReference type="PANTHER" id="PTHR46577:SF2">
    <property type="entry name" value="TRANSCRIPTIONAL REGULATORY PROTEIN"/>
    <property type="match status" value="1"/>
</dbReference>
<dbReference type="Gene3D" id="1.10.10.10">
    <property type="entry name" value="Winged helix-like DNA-binding domain superfamily/Winged helix DNA-binding domain"/>
    <property type="match status" value="1"/>
</dbReference>
<feature type="domain" description="HTH gntR-type" evidence="6">
    <location>
        <begin position="38"/>
        <end position="106"/>
    </location>
</feature>
<keyword evidence="2" id="KW-0663">Pyridoxal phosphate</keyword>
<dbReference type="SUPFAM" id="SSF46785">
    <property type="entry name" value="Winged helix' DNA-binding domain"/>
    <property type="match status" value="1"/>
</dbReference>
<comment type="similarity">
    <text evidence="1">In the C-terminal section; belongs to the class-I pyridoxal-phosphate-dependent aminotransferase family.</text>
</comment>
<dbReference type="InterPro" id="IPR000524">
    <property type="entry name" value="Tscrpt_reg_HTH_GntR"/>
</dbReference>
<name>A0A1G8GT98_9RHOO</name>
<dbReference type="AlphaFoldDB" id="A0A1G8GT98"/>
<keyword evidence="3" id="KW-0805">Transcription regulation</keyword>
<dbReference type="CDD" id="cd07377">
    <property type="entry name" value="WHTH_GntR"/>
    <property type="match status" value="1"/>
</dbReference>
<evidence type="ECO:0000313" key="8">
    <source>
        <dbReference type="Proteomes" id="UP000198607"/>
    </source>
</evidence>
<dbReference type="SMART" id="SM00345">
    <property type="entry name" value="HTH_GNTR"/>
    <property type="match status" value="1"/>
</dbReference>
<evidence type="ECO:0000256" key="1">
    <source>
        <dbReference type="ARBA" id="ARBA00005384"/>
    </source>
</evidence>
<dbReference type="InterPro" id="IPR015422">
    <property type="entry name" value="PyrdxlP-dep_Trfase_small"/>
</dbReference>
<dbReference type="Pfam" id="PF00392">
    <property type="entry name" value="GntR"/>
    <property type="match status" value="1"/>
</dbReference>
<dbReference type="EMBL" id="FNCY01000011">
    <property type="protein sequence ID" value="SDH97592.1"/>
    <property type="molecule type" value="Genomic_DNA"/>
</dbReference>